<dbReference type="RefSeq" id="WP_014127441.1">
    <property type="nucleotide sequence ID" value="NC_016070.1"/>
</dbReference>
<dbReference type="PROSITE" id="PS00533">
    <property type="entry name" value="PORPHOBILINOGEN_DEAM"/>
    <property type="match status" value="1"/>
</dbReference>
<dbReference type="InterPro" id="IPR022417">
    <property type="entry name" value="Porphobilin_deaminase_N"/>
</dbReference>
<dbReference type="Pfam" id="PF01379">
    <property type="entry name" value="Porphobil_deam"/>
    <property type="match status" value="1"/>
</dbReference>
<dbReference type="STRING" id="768679.TTX_1560"/>
<dbReference type="Pfam" id="PF03900">
    <property type="entry name" value="Porphobil_deamC"/>
    <property type="match status" value="1"/>
</dbReference>
<evidence type="ECO:0000256" key="1">
    <source>
        <dbReference type="ARBA" id="ARBA00005638"/>
    </source>
</evidence>
<protein>
    <recommendedName>
        <fullName evidence="4">Probable porphobilinogen deaminase</fullName>
        <shortName evidence="4">PBG</shortName>
        <ecNumber evidence="4">2.5.1.61</ecNumber>
    </recommendedName>
    <alternativeName>
        <fullName evidence="4">Hydroxymethylbilane synthase</fullName>
        <shortName evidence="4">HMBS</shortName>
    </alternativeName>
    <alternativeName>
        <fullName evidence="4">Pre-uroporphyrinogen synthase</fullName>
    </alternativeName>
</protein>
<dbReference type="GO" id="GO:0004418">
    <property type="term" value="F:hydroxymethylbilane synthase activity"/>
    <property type="evidence" value="ECO:0007669"/>
    <property type="project" value="UniProtKB-UniRule"/>
</dbReference>
<comment type="cofactor">
    <cofactor evidence="4">
        <name>dipyrromethane</name>
        <dbReference type="ChEBI" id="CHEBI:60342"/>
    </cofactor>
    <text evidence="4">Binds 1 dipyrromethane group covalently.</text>
</comment>
<feature type="domain" description="Porphobilinogen deaminase N-terminal" evidence="5">
    <location>
        <begin position="3"/>
        <end position="210"/>
    </location>
</feature>
<dbReference type="InterPro" id="IPR022419">
    <property type="entry name" value="Porphobilin_deaminase_cofac_BS"/>
</dbReference>
<dbReference type="HAMAP" id="MF_00260">
    <property type="entry name" value="Porphobil_deam"/>
    <property type="match status" value="1"/>
</dbReference>
<feature type="domain" description="Porphobilinogen deaminase C-terminal" evidence="6">
    <location>
        <begin position="226"/>
        <end position="292"/>
    </location>
</feature>
<comment type="miscellaneous">
    <text evidence="4">The porphobilinogen subunits are added to the dipyrromethane group.</text>
</comment>
<dbReference type="PaxDb" id="768679-TTX_1560"/>
<dbReference type="Proteomes" id="UP000002654">
    <property type="component" value="Chromosome"/>
</dbReference>
<dbReference type="GeneID" id="11262439"/>
<dbReference type="GO" id="GO:0006782">
    <property type="term" value="P:protoporphyrinogen IX biosynthetic process"/>
    <property type="evidence" value="ECO:0007669"/>
    <property type="project" value="UniProtKB-UniRule"/>
</dbReference>
<dbReference type="GO" id="GO:0005737">
    <property type="term" value="C:cytoplasm"/>
    <property type="evidence" value="ECO:0007669"/>
    <property type="project" value="UniProtKB-UniRule"/>
</dbReference>
<keyword evidence="8" id="KW-1185">Reference proteome</keyword>
<dbReference type="PIRSF" id="PIRSF001438">
    <property type="entry name" value="4pyrrol_synth_OHMeBilane_synth"/>
    <property type="match status" value="1"/>
</dbReference>
<evidence type="ECO:0000256" key="2">
    <source>
        <dbReference type="ARBA" id="ARBA00022679"/>
    </source>
</evidence>
<dbReference type="EC" id="2.5.1.61" evidence="4"/>
<name>G4RKU2_THETK</name>
<dbReference type="HOGENOM" id="CLU_019704_0_2_2"/>
<dbReference type="InterPro" id="IPR036803">
    <property type="entry name" value="Porphobilinogen_deaminase_C_sf"/>
</dbReference>
<dbReference type="EMBL" id="FN869859">
    <property type="protein sequence ID" value="CCC82187.1"/>
    <property type="molecule type" value="Genomic_DNA"/>
</dbReference>
<dbReference type="SUPFAM" id="SSF54782">
    <property type="entry name" value="Porphobilinogen deaminase (hydroxymethylbilane synthase), C-terminal domain"/>
    <property type="match status" value="1"/>
</dbReference>
<gene>
    <name evidence="4 7" type="primary">hemC</name>
    <name evidence="7" type="ordered locus">TTX_1560</name>
</gene>
<dbReference type="OrthoDB" id="8042at2157"/>
<evidence type="ECO:0000256" key="3">
    <source>
        <dbReference type="ARBA" id="ARBA00023244"/>
    </source>
</evidence>
<comment type="pathway">
    <text evidence="4">Porphyrin-containing compound metabolism; protoporphyrin-IX biosynthesis; coproporphyrinogen-III from 5-aminolevulinate: step 2/4.</text>
</comment>
<sequence length="302" mass="32493">MKIRVATRGSKLSLLQTEMFLMRIKAVEPDVKFEIITVKTTGDLVQDRPLYEIGAKGIFEKEVNMALLRGDADIAIHSLKDLPSVISDELVIAGFSERETPYDVLASKSGYNIYTLPPGARVGTSSVRRAAFLKRVRPDVNIVPLRGNLDTRVGKVLNGVVDAAILAEAGLRRLYGAGAPLNLYRIRPEVIPPPPGQGIIAAVARRDDVGIIELLRRASDRRAAVEAAAERAFLKEVGAGCHTAVGGIAIAGPLGIEFLAAYASLDGRRAVFVRVFGESPEEVGTRAGRRLKEAMSSEGLKA</sequence>
<dbReference type="Gene3D" id="3.40.190.10">
    <property type="entry name" value="Periplasmic binding protein-like II"/>
    <property type="match status" value="2"/>
</dbReference>
<keyword evidence="2 4" id="KW-0808">Transferase</keyword>
<dbReference type="Gene3D" id="3.30.160.40">
    <property type="entry name" value="Porphobilinogen deaminase, C-terminal domain"/>
    <property type="match status" value="1"/>
</dbReference>
<organism evidence="7 8">
    <name type="scientific">Thermoproteus tenax (strain ATCC 35583 / DSM 2078 / JCM 9277 / NBRC 100435 / Kra 1)</name>
    <dbReference type="NCBI Taxonomy" id="768679"/>
    <lineage>
        <taxon>Archaea</taxon>
        <taxon>Thermoproteota</taxon>
        <taxon>Thermoprotei</taxon>
        <taxon>Thermoproteales</taxon>
        <taxon>Thermoproteaceae</taxon>
        <taxon>Thermoproteus</taxon>
    </lineage>
</organism>
<dbReference type="InterPro" id="IPR000860">
    <property type="entry name" value="HemC"/>
</dbReference>
<evidence type="ECO:0000259" key="6">
    <source>
        <dbReference type="Pfam" id="PF03900"/>
    </source>
</evidence>
<evidence type="ECO:0000256" key="4">
    <source>
        <dbReference type="HAMAP-Rule" id="MF_00260"/>
    </source>
</evidence>
<evidence type="ECO:0000313" key="8">
    <source>
        <dbReference type="Proteomes" id="UP000002654"/>
    </source>
</evidence>
<evidence type="ECO:0000259" key="5">
    <source>
        <dbReference type="Pfam" id="PF01379"/>
    </source>
</evidence>
<comment type="similarity">
    <text evidence="1 4">Belongs to the HMBS family.</text>
</comment>
<dbReference type="PATRIC" id="fig|768679.9.peg.1581"/>
<dbReference type="AlphaFoldDB" id="G4RKU2"/>
<reference evidence="7 8" key="1">
    <citation type="journal article" date="2011" name="PLoS ONE">
        <title>The complete genome sequence of Thermoproteus tenax: a physiologically versatile member of the Crenarchaeota.</title>
        <authorList>
            <person name="Siebers B."/>
            <person name="Zaparty M."/>
            <person name="Raddatz G."/>
            <person name="Tjaden B."/>
            <person name="Albers S.V."/>
            <person name="Bell S.D."/>
            <person name="Blombach F."/>
            <person name="Kletzin A."/>
            <person name="Kyrpides N."/>
            <person name="Lanz C."/>
            <person name="Plagens A."/>
            <person name="Rampp M."/>
            <person name="Rosinus A."/>
            <person name="von Jan M."/>
            <person name="Makarova K.S."/>
            <person name="Klenk H.P."/>
            <person name="Schuster S.C."/>
            <person name="Hensel R."/>
        </authorList>
    </citation>
    <scope>NUCLEOTIDE SEQUENCE [LARGE SCALE GENOMIC DNA]</scope>
    <source>
        <strain evidence="8">ATCC 35583 / DSM 2078 / JCM 9277 / NBRC 100435 / Kra 1</strain>
    </source>
</reference>
<dbReference type="SUPFAM" id="SSF53850">
    <property type="entry name" value="Periplasmic binding protein-like II"/>
    <property type="match status" value="1"/>
</dbReference>
<keyword evidence="3 4" id="KW-0627">Porphyrin biosynthesis</keyword>
<accession>G4RKU2</accession>
<dbReference type="PANTHER" id="PTHR11557:SF0">
    <property type="entry name" value="PORPHOBILINOGEN DEAMINASE"/>
    <property type="match status" value="1"/>
</dbReference>
<comment type="catalytic activity">
    <reaction evidence="4">
        <text>4 porphobilinogen + H2O = hydroxymethylbilane + 4 NH4(+)</text>
        <dbReference type="Rhea" id="RHEA:13185"/>
        <dbReference type="ChEBI" id="CHEBI:15377"/>
        <dbReference type="ChEBI" id="CHEBI:28938"/>
        <dbReference type="ChEBI" id="CHEBI:57845"/>
        <dbReference type="ChEBI" id="CHEBI:58126"/>
        <dbReference type="EC" id="2.5.1.61"/>
    </reaction>
</comment>
<dbReference type="InterPro" id="IPR022418">
    <property type="entry name" value="Porphobilinogen_deaminase_C"/>
</dbReference>
<dbReference type="UniPathway" id="UPA00251">
    <property type="reaction ID" value="UER00319"/>
</dbReference>
<comment type="function">
    <text evidence="4">Tetrapolymerization of the monopyrrole PBG into the hydroxymethylbilane pre-uroporphyrinogen in several discrete steps.</text>
</comment>
<dbReference type="PRINTS" id="PR00151">
    <property type="entry name" value="PORPHBDMNASE"/>
</dbReference>
<dbReference type="NCBIfam" id="TIGR00212">
    <property type="entry name" value="hemC"/>
    <property type="match status" value="1"/>
</dbReference>
<dbReference type="eggNOG" id="arCOG04299">
    <property type="taxonomic scope" value="Archaea"/>
</dbReference>
<evidence type="ECO:0000313" key="7">
    <source>
        <dbReference type="EMBL" id="CCC82187.1"/>
    </source>
</evidence>
<feature type="modified residue" description="S-(dipyrrolylmethanemethyl)cysteine" evidence="4">
    <location>
        <position position="241"/>
    </location>
</feature>
<proteinExistence type="inferred from homology"/>
<dbReference type="KEGG" id="ttn:TTX_1560"/>
<dbReference type="PANTHER" id="PTHR11557">
    <property type="entry name" value="PORPHOBILINOGEN DEAMINASE"/>
    <property type="match status" value="1"/>
</dbReference>